<organism evidence="2 3">
    <name type="scientific">Acidothermus cellulolyticus (strain ATCC 43068 / DSM 8971 / 11B)</name>
    <dbReference type="NCBI Taxonomy" id="351607"/>
    <lineage>
        <taxon>Bacteria</taxon>
        <taxon>Bacillati</taxon>
        <taxon>Actinomycetota</taxon>
        <taxon>Actinomycetes</taxon>
        <taxon>Acidothermales</taxon>
        <taxon>Acidothermaceae</taxon>
        <taxon>Acidothermus</taxon>
    </lineage>
</organism>
<keyword evidence="3" id="KW-1185">Reference proteome</keyword>
<dbReference type="KEGG" id="ace:Acel_1721"/>
<dbReference type="SMART" id="SM00834">
    <property type="entry name" value="CxxC_CXXC_SSSS"/>
    <property type="match status" value="1"/>
</dbReference>
<dbReference type="eggNOG" id="COG2331">
    <property type="taxonomic scope" value="Bacteria"/>
</dbReference>
<sequence length="67" mass="6800">MAAYDFRCRTCDTVFTVHHPIHEPATGIQCPHGHTDVTRVWSAVSMVGAAGSAGSGCACGGSCCCGG</sequence>
<name>A0LVN3_ACIC1</name>
<evidence type="ECO:0000313" key="3">
    <source>
        <dbReference type="Proteomes" id="UP000008221"/>
    </source>
</evidence>
<dbReference type="InterPro" id="IPR013429">
    <property type="entry name" value="Regulatory_FmdB_Zinc_ribbon"/>
</dbReference>
<dbReference type="Pfam" id="PF09723">
    <property type="entry name" value="Zn_ribbon_8"/>
    <property type="match status" value="1"/>
</dbReference>
<gene>
    <name evidence="2" type="ordered locus">Acel_1721</name>
</gene>
<dbReference type="Proteomes" id="UP000008221">
    <property type="component" value="Chromosome"/>
</dbReference>
<dbReference type="NCBIfam" id="TIGR02605">
    <property type="entry name" value="CxxC_CxxC_SSSS"/>
    <property type="match status" value="1"/>
</dbReference>
<reference evidence="2 3" key="1">
    <citation type="journal article" date="2009" name="Genome Res.">
        <title>Complete genome of the cellulolytic thermophile Acidothermus cellulolyticus 11B provides insights into its ecophysiological and evolutionary adaptations.</title>
        <authorList>
            <person name="Barabote R.D."/>
            <person name="Xie G."/>
            <person name="Leu D.H."/>
            <person name="Normand P."/>
            <person name="Necsulea A."/>
            <person name="Daubin V."/>
            <person name="Medigue C."/>
            <person name="Adney W.S."/>
            <person name="Xu X.C."/>
            <person name="Lapidus A."/>
            <person name="Parales R.E."/>
            <person name="Detter C."/>
            <person name="Pujic P."/>
            <person name="Bruce D."/>
            <person name="Lavire C."/>
            <person name="Challacombe J.F."/>
            <person name="Brettin T.S."/>
            <person name="Berry A.M."/>
        </authorList>
    </citation>
    <scope>NUCLEOTIDE SEQUENCE [LARGE SCALE GENOMIC DNA]</scope>
    <source>
        <strain evidence="3">ATCC 43068 / DSM 8971 / 11B</strain>
    </source>
</reference>
<dbReference type="OrthoDB" id="9792898at2"/>
<dbReference type="HOGENOM" id="CLU_136025_4_2_11"/>
<protein>
    <recommendedName>
        <fullName evidence="1">Putative regulatory protein FmdB zinc ribbon domain-containing protein</fullName>
    </recommendedName>
</protein>
<evidence type="ECO:0000313" key="2">
    <source>
        <dbReference type="EMBL" id="ABK53493.1"/>
    </source>
</evidence>
<accession>A0LVN3</accession>
<feature type="domain" description="Putative regulatory protein FmdB zinc ribbon" evidence="1">
    <location>
        <begin position="1"/>
        <end position="42"/>
    </location>
</feature>
<evidence type="ECO:0000259" key="1">
    <source>
        <dbReference type="SMART" id="SM00834"/>
    </source>
</evidence>
<dbReference type="EMBL" id="CP000481">
    <property type="protein sequence ID" value="ABK53493.1"/>
    <property type="molecule type" value="Genomic_DNA"/>
</dbReference>
<proteinExistence type="predicted"/>
<dbReference type="InParanoid" id="A0LVN3"/>
<dbReference type="AlphaFoldDB" id="A0LVN3"/>
<dbReference type="STRING" id="351607.Acel_1721"/>